<feature type="compositionally biased region" description="Basic residues" evidence="1">
    <location>
        <begin position="94"/>
        <end position="104"/>
    </location>
</feature>
<feature type="compositionally biased region" description="Polar residues" evidence="1">
    <location>
        <begin position="51"/>
        <end position="75"/>
    </location>
</feature>
<dbReference type="PANTHER" id="PTHR34755">
    <property type="entry name" value="SERINE/ARGININE REPETITIVE MATRIX PROTEIN 3-RELATED"/>
    <property type="match status" value="1"/>
</dbReference>
<gene>
    <name evidence="2" type="ORF">MFIFM68171_03273</name>
</gene>
<dbReference type="Gene3D" id="3.80.10.10">
    <property type="entry name" value="Ribonuclease Inhibitor"/>
    <property type="match status" value="1"/>
</dbReference>
<dbReference type="EMBL" id="BAAFSV010000002">
    <property type="protein sequence ID" value="GAB1313063.1"/>
    <property type="molecule type" value="Genomic_DNA"/>
</dbReference>
<feature type="compositionally biased region" description="Polar residues" evidence="1">
    <location>
        <begin position="112"/>
        <end position="125"/>
    </location>
</feature>
<protein>
    <submittedName>
        <fullName evidence="2">F-box protein At-B</fullName>
    </submittedName>
</protein>
<evidence type="ECO:0000313" key="3">
    <source>
        <dbReference type="Proteomes" id="UP001628179"/>
    </source>
</evidence>
<feature type="compositionally biased region" description="Polar residues" evidence="1">
    <location>
        <begin position="644"/>
        <end position="657"/>
    </location>
</feature>
<accession>A0ABQ0G5N9</accession>
<organism evidence="2 3">
    <name type="scientific">Madurella fahalii</name>
    <dbReference type="NCBI Taxonomy" id="1157608"/>
    <lineage>
        <taxon>Eukaryota</taxon>
        <taxon>Fungi</taxon>
        <taxon>Dikarya</taxon>
        <taxon>Ascomycota</taxon>
        <taxon>Pezizomycotina</taxon>
        <taxon>Sordariomycetes</taxon>
        <taxon>Sordariomycetidae</taxon>
        <taxon>Sordariales</taxon>
        <taxon>Sordariales incertae sedis</taxon>
        <taxon>Madurella</taxon>
    </lineage>
</organism>
<reference evidence="2 3" key="1">
    <citation type="submission" date="2024-09" db="EMBL/GenBank/DDBJ databases">
        <title>Itraconazole resistance in Madurella fahalii resulting from another homologue of gene encoding cytochrome P450 14-alpha sterol demethylase (CYP51).</title>
        <authorList>
            <person name="Yoshioka I."/>
            <person name="Fahal A.H."/>
            <person name="Kaneko S."/>
            <person name="Yaguchi T."/>
        </authorList>
    </citation>
    <scope>NUCLEOTIDE SEQUENCE [LARGE SCALE GENOMIC DNA]</scope>
    <source>
        <strain evidence="2 3">IFM 68171</strain>
    </source>
</reference>
<sequence length="773" mass="85567">MARRGGATGPVLAASPATRRVLRPRQAPGARGLPAGTTLPSAAPRTGGRVTRSSAALTQTNPSSSNDSQLAARTSRQSRSHKRSLSPGATVASPRRKRARRRPGSYREDSDPQTSDVENATSPRQSRARRTPKKQSPARAAKRRRLGSLAAETSALSLDSKPVIENTVIPDWASLPWHILVPIFQYAAADLEDSERAKWLSATSRVCRAFAEHALTALYKAPPLLSRAAAHNLVSLLSKDPSSTLFDYKQKVEALYIDVQEIASKTYKGKSLDLKTLICSLPRLKVIQFSHWKDEPPYRKLDDSLRWHYPAALFKALGGMHGRPAGEASGTHHPRLIGWQWNRRLMGPGLDLAGISALHQTPSFSSLKKVSFVNYQVPSLRAKQYSDDAGLDALDRAFVQGMADAISALPNLEFLSVESSTAINDQLLPLLPKRLTTLELVNCWEVNADDFANYLLSNGQKLRHLALHHNISLSLAFVTVLGTACPNLQSLSMDFKTFRHHEFWNDSEPNYSDLLTAGQIPDWPESLEMLELKNMRKWTAEAAETLFQSLVDSAPRLLKLRQLDLKAMLDIPYRQRSEIRDKWEAKLKKVFLRKSGDPRPLFSLRQPPAGFSQTGNGAAKGSSSRKSAEAAAMATKSPSRRSNRIASQLSNPSSRASSVGRDLRNGLGRPSYAEPDTDEDEDEDEDEEGEDELDPASGGSEASQVAGSPATEMAETAPFRHGMCEKVVIQLDNQKPAEKTWRMEDFMDHEEDDHWDADWDGQDEVFDDGRYAW</sequence>
<keyword evidence="3" id="KW-1185">Reference proteome</keyword>
<dbReference type="InterPro" id="IPR032675">
    <property type="entry name" value="LRR_dom_sf"/>
</dbReference>
<feature type="compositionally biased region" description="Low complexity" evidence="1">
    <location>
        <begin position="619"/>
        <end position="637"/>
    </location>
</feature>
<evidence type="ECO:0000256" key="1">
    <source>
        <dbReference type="SAM" id="MobiDB-lite"/>
    </source>
</evidence>
<comment type="caution">
    <text evidence="2">The sequence shown here is derived from an EMBL/GenBank/DDBJ whole genome shotgun (WGS) entry which is preliminary data.</text>
</comment>
<feature type="compositionally biased region" description="Acidic residues" evidence="1">
    <location>
        <begin position="675"/>
        <end position="694"/>
    </location>
</feature>
<evidence type="ECO:0000313" key="2">
    <source>
        <dbReference type="EMBL" id="GAB1313063.1"/>
    </source>
</evidence>
<proteinExistence type="predicted"/>
<feature type="region of interest" description="Disordered" evidence="1">
    <location>
        <begin position="1"/>
        <end position="147"/>
    </location>
</feature>
<dbReference type="PANTHER" id="PTHR34755:SF4">
    <property type="entry name" value="F-BOX DOMAIN-CONTAINING PROTEIN"/>
    <property type="match status" value="1"/>
</dbReference>
<feature type="region of interest" description="Disordered" evidence="1">
    <location>
        <begin position="598"/>
        <end position="719"/>
    </location>
</feature>
<dbReference type="InterPro" id="IPR052109">
    <property type="entry name" value="SRRM_Domain-Containing"/>
</dbReference>
<dbReference type="SUPFAM" id="SSF52047">
    <property type="entry name" value="RNI-like"/>
    <property type="match status" value="1"/>
</dbReference>
<dbReference type="Proteomes" id="UP001628179">
    <property type="component" value="Unassembled WGS sequence"/>
</dbReference>
<name>A0ABQ0G5N9_9PEZI</name>
<dbReference type="GeneID" id="98174017"/>
<dbReference type="RefSeq" id="XP_070914795.1">
    <property type="nucleotide sequence ID" value="XM_071058694.1"/>
</dbReference>